<organism evidence="1 2">
    <name type="scientific">Klebsormidium nitens</name>
    <name type="common">Green alga</name>
    <name type="synonym">Ulothrix nitens</name>
    <dbReference type="NCBI Taxonomy" id="105231"/>
    <lineage>
        <taxon>Eukaryota</taxon>
        <taxon>Viridiplantae</taxon>
        <taxon>Streptophyta</taxon>
        <taxon>Klebsormidiophyceae</taxon>
        <taxon>Klebsormidiales</taxon>
        <taxon>Klebsormidiaceae</taxon>
        <taxon>Klebsormidium</taxon>
    </lineage>
</organism>
<dbReference type="Proteomes" id="UP000054558">
    <property type="component" value="Unassembled WGS sequence"/>
</dbReference>
<evidence type="ECO:0000313" key="2">
    <source>
        <dbReference type="Proteomes" id="UP000054558"/>
    </source>
</evidence>
<name>A0A1Y1IMK1_KLENI</name>
<dbReference type="EMBL" id="DF237877">
    <property type="protein sequence ID" value="GAQ92125.1"/>
    <property type="molecule type" value="Genomic_DNA"/>
</dbReference>
<dbReference type="AlphaFoldDB" id="A0A1Y1IMK1"/>
<accession>A0A1Y1IMK1</accession>
<gene>
    <name evidence="1" type="ORF">KFL_009280010</name>
</gene>
<sequence>MNVEVVLAHPKVAGERFEGNRQKLATILVKGLNDDESNFPNDFDDVRKFLENSTLEFLQRAAKRHKGLIDKHYPGLVRPLEPTIPREQVVRDSLASSILGARTEVQCSHGESTFSQTRS</sequence>
<reference evidence="1 2" key="1">
    <citation type="journal article" date="2014" name="Nat. Commun.">
        <title>Klebsormidium flaccidum genome reveals primary factors for plant terrestrial adaptation.</title>
        <authorList>
            <person name="Hori K."/>
            <person name="Maruyama F."/>
            <person name="Fujisawa T."/>
            <person name="Togashi T."/>
            <person name="Yamamoto N."/>
            <person name="Seo M."/>
            <person name="Sato S."/>
            <person name="Yamada T."/>
            <person name="Mori H."/>
            <person name="Tajima N."/>
            <person name="Moriyama T."/>
            <person name="Ikeuchi M."/>
            <person name="Watanabe M."/>
            <person name="Wada H."/>
            <person name="Kobayashi K."/>
            <person name="Saito M."/>
            <person name="Masuda T."/>
            <person name="Sasaki-Sekimoto Y."/>
            <person name="Mashiguchi K."/>
            <person name="Awai K."/>
            <person name="Shimojima M."/>
            <person name="Masuda S."/>
            <person name="Iwai M."/>
            <person name="Nobusawa T."/>
            <person name="Narise T."/>
            <person name="Kondo S."/>
            <person name="Saito H."/>
            <person name="Sato R."/>
            <person name="Murakawa M."/>
            <person name="Ihara Y."/>
            <person name="Oshima-Yamada Y."/>
            <person name="Ohtaka K."/>
            <person name="Satoh M."/>
            <person name="Sonobe K."/>
            <person name="Ishii M."/>
            <person name="Ohtani R."/>
            <person name="Kanamori-Sato M."/>
            <person name="Honoki R."/>
            <person name="Miyazaki D."/>
            <person name="Mochizuki H."/>
            <person name="Umetsu J."/>
            <person name="Higashi K."/>
            <person name="Shibata D."/>
            <person name="Kamiya Y."/>
            <person name="Sato N."/>
            <person name="Nakamura Y."/>
            <person name="Tabata S."/>
            <person name="Ida S."/>
            <person name="Kurokawa K."/>
            <person name="Ohta H."/>
        </authorList>
    </citation>
    <scope>NUCLEOTIDE SEQUENCE [LARGE SCALE GENOMIC DNA]</scope>
    <source>
        <strain evidence="1 2">NIES-2285</strain>
    </source>
</reference>
<proteinExistence type="predicted"/>
<evidence type="ECO:0000313" key="1">
    <source>
        <dbReference type="EMBL" id="GAQ92125.1"/>
    </source>
</evidence>
<protein>
    <submittedName>
        <fullName evidence="1">Uncharacterized protein</fullName>
    </submittedName>
</protein>
<keyword evidence="2" id="KW-1185">Reference proteome</keyword>